<protein>
    <recommendedName>
        <fullName evidence="8">Zn(2)-C6 fungal-type domain-containing protein</fullName>
    </recommendedName>
</protein>
<dbReference type="SUPFAM" id="SSF57701">
    <property type="entry name" value="Zn2/Cys6 DNA-binding domain"/>
    <property type="match status" value="1"/>
</dbReference>
<dbReference type="PROSITE" id="PS00463">
    <property type="entry name" value="ZN2_CY6_FUNGAL_1"/>
    <property type="match status" value="1"/>
</dbReference>
<feature type="domain" description="Zn(2)-C6 fungal-type" evidence="8">
    <location>
        <begin position="18"/>
        <end position="48"/>
    </location>
</feature>
<sequence>MVESKNTNRAFSHKVRTGCIICKRRRVKCDEGKPECIKCVNRGQACSYDIPKANIFEIEPQNQPADKTLTLAKNNYPSTPPSSSSNASTFSPGSRSSSSSSDDEEMTLSLLFRPHYGFGTKEECRSLNHWLLRTSPMLSHYGPMGDFFTIVVPQLAWSSSSIRHMLVSLSMTHEKFMKGVADWPTESQTRALSHYVSAITELRTNPPPQVHVLATALLAWTMEMMQNNVPAALVHLKASQSLLRQCESMRMLDKPDTDLVRTSLRPTAMLAQGLTAIVLRKGLPMGEVEPEYHDHLGVPCVGPRFASIAEARQAICEHIEKIASLLQSCCSDDTALQDMQVAVSTWFESIRKWDKEMVPTPALIGLTLLFNIAMALFPSRDVAGYSYSVNPTTIDFVVEKASLLLDVTRSSAEDRADALESLIPALGFVVRFFPDASSHGQALQLLRQIETSESHQAERVLTLG</sequence>
<dbReference type="PANTHER" id="PTHR36206:SF12">
    <property type="entry name" value="ASPERCRYPTIN BIOSYNTHESIS CLUSTER-SPECIFIC TRANSCRIPTION REGULATOR ATNN-RELATED"/>
    <property type="match status" value="1"/>
</dbReference>
<feature type="region of interest" description="Disordered" evidence="7">
    <location>
        <begin position="71"/>
        <end position="103"/>
    </location>
</feature>
<dbReference type="Proteomes" id="UP001345691">
    <property type="component" value="Unassembled WGS sequence"/>
</dbReference>
<organism evidence="9 10">
    <name type="scientific">Exophiala sideris</name>
    <dbReference type="NCBI Taxonomy" id="1016849"/>
    <lineage>
        <taxon>Eukaryota</taxon>
        <taxon>Fungi</taxon>
        <taxon>Dikarya</taxon>
        <taxon>Ascomycota</taxon>
        <taxon>Pezizomycotina</taxon>
        <taxon>Eurotiomycetes</taxon>
        <taxon>Chaetothyriomycetidae</taxon>
        <taxon>Chaetothyriales</taxon>
        <taxon>Herpotrichiellaceae</taxon>
        <taxon>Exophiala</taxon>
    </lineage>
</organism>
<dbReference type="Pfam" id="PF00172">
    <property type="entry name" value="Zn_clus"/>
    <property type="match status" value="1"/>
</dbReference>
<evidence type="ECO:0000256" key="6">
    <source>
        <dbReference type="ARBA" id="ARBA00023242"/>
    </source>
</evidence>
<evidence type="ECO:0000256" key="4">
    <source>
        <dbReference type="ARBA" id="ARBA00023125"/>
    </source>
</evidence>
<reference evidence="9 10" key="1">
    <citation type="submission" date="2023-08" db="EMBL/GenBank/DDBJ databases">
        <title>Black Yeasts Isolated from many extreme environments.</title>
        <authorList>
            <person name="Coleine C."/>
            <person name="Stajich J.E."/>
            <person name="Selbmann L."/>
        </authorList>
    </citation>
    <scope>NUCLEOTIDE SEQUENCE [LARGE SCALE GENOMIC DNA]</scope>
    <source>
        <strain evidence="9 10">CCFEE 6328</strain>
    </source>
</reference>
<dbReference type="InterPro" id="IPR021858">
    <property type="entry name" value="Fun_TF"/>
</dbReference>
<keyword evidence="6" id="KW-0539">Nucleus</keyword>
<proteinExistence type="predicted"/>
<dbReference type="SMART" id="SM00066">
    <property type="entry name" value="GAL4"/>
    <property type="match status" value="1"/>
</dbReference>
<keyword evidence="3" id="KW-0805">Transcription regulation</keyword>
<evidence type="ECO:0000313" key="10">
    <source>
        <dbReference type="Proteomes" id="UP001345691"/>
    </source>
</evidence>
<evidence type="ECO:0000256" key="5">
    <source>
        <dbReference type="ARBA" id="ARBA00023163"/>
    </source>
</evidence>
<evidence type="ECO:0000313" key="9">
    <source>
        <dbReference type="EMBL" id="KAK5063422.1"/>
    </source>
</evidence>
<gene>
    <name evidence="9" type="ORF">LTR69_004128</name>
</gene>
<dbReference type="PRINTS" id="PR00755">
    <property type="entry name" value="AFLATOXINBRP"/>
</dbReference>
<dbReference type="EMBL" id="JAVRRF010000007">
    <property type="protein sequence ID" value="KAK5063422.1"/>
    <property type="molecule type" value="Genomic_DNA"/>
</dbReference>
<dbReference type="Pfam" id="PF11951">
    <property type="entry name" value="Fungal_trans_2"/>
    <property type="match status" value="1"/>
</dbReference>
<evidence type="ECO:0000256" key="1">
    <source>
        <dbReference type="ARBA" id="ARBA00022723"/>
    </source>
</evidence>
<keyword evidence="10" id="KW-1185">Reference proteome</keyword>
<keyword evidence="2" id="KW-0862">Zinc</keyword>
<dbReference type="CDD" id="cd00067">
    <property type="entry name" value="GAL4"/>
    <property type="match status" value="1"/>
</dbReference>
<comment type="caution">
    <text evidence="9">The sequence shown here is derived from an EMBL/GenBank/DDBJ whole genome shotgun (WGS) entry which is preliminary data.</text>
</comment>
<keyword evidence="4" id="KW-0238">DNA-binding</keyword>
<accession>A0ABR0JFZ2</accession>
<evidence type="ECO:0000256" key="3">
    <source>
        <dbReference type="ARBA" id="ARBA00023015"/>
    </source>
</evidence>
<dbReference type="InterPro" id="IPR036864">
    <property type="entry name" value="Zn2-C6_fun-type_DNA-bd_sf"/>
</dbReference>
<dbReference type="InterPro" id="IPR001138">
    <property type="entry name" value="Zn2Cys6_DnaBD"/>
</dbReference>
<evidence type="ECO:0000256" key="7">
    <source>
        <dbReference type="SAM" id="MobiDB-lite"/>
    </source>
</evidence>
<dbReference type="PROSITE" id="PS50048">
    <property type="entry name" value="ZN2_CY6_FUNGAL_2"/>
    <property type="match status" value="1"/>
</dbReference>
<dbReference type="InterPro" id="IPR052360">
    <property type="entry name" value="Transcr_Regulatory_Proteins"/>
</dbReference>
<evidence type="ECO:0000259" key="8">
    <source>
        <dbReference type="PROSITE" id="PS50048"/>
    </source>
</evidence>
<evidence type="ECO:0000256" key="2">
    <source>
        <dbReference type="ARBA" id="ARBA00022833"/>
    </source>
</evidence>
<name>A0ABR0JFZ2_9EURO</name>
<dbReference type="PANTHER" id="PTHR36206">
    <property type="entry name" value="ASPERCRYPTIN BIOSYNTHESIS CLUSTER-SPECIFIC TRANSCRIPTION REGULATOR ATNN-RELATED"/>
    <property type="match status" value="1"/>
</dbReference>
<keyword evidence="5" id="KW-0804">Transcription</keyword>
<keyword evidence="1" id="KW-0479">Metal-binding</keyword>
<feature type="compositionally biased region" description="Low complexity" evidence="7">
    <location>
        <begin position="81"/>
        <end position="100"/>
    </location>
</feature>
<dbReference type="Gene3D" id="4.10.240.10">
    <property type="entry name" value="Zn(2)-C6 fungal-type DNA-binding domain"/>
    <property type="match status" value="1"/>
</dbReference>